<dbReference type="SMART" id="SM00347">
    <property type="entry name" value="HTH_MARR"/>
    <property type="match status" value="1"/>
</dbReference>
<gene>
    <name evidence="3" type="ORF">GCM10023191_082840</name>
</gene>
<comment type="caution">
    <text evidence="3">The sequence shown here is derived from an EMBL/GenBank/DDBJ whole genome shotgun (WGS) entry which is preliminary data.</text>
</comment>
<dbReference type="SUPFAM" id="SSF46785">
    <property type="entry name" value="Winged helix' DNA-binding domain"/>
    <property type="match status" value="1"/>
</dbReference>
<dbReference type="InterPro" id="IPR000835">
    <property type="entry name" value="HTH_MarR-typ"/>
</dbReference>
<organism evidence="3 4">
    <name type="scientific">Actinoallomurus oryzae</name>
    <dbReference type="NCBI Taxonomy" id="502180"/>
    <lineage>
        <taxon>Bacteria</taxon>
        <taxon>Bacillati</taxon>
        <taxon>Actinomycetota</taxon>
        <taxon>Actinomycetes</taxon>
        <taxon>Streptosporangiales</taxon>
        <taxon>Thermomonosporaceae</taxon>
        <taxon>Actinoallomurus</taxon>
    </lineage>
</organism>
<feature type="region of interest" description="Disordered" evidence="1">
    <location>
        <begin position="144"/>
        <end position="178"/>
    </location>
</feature>
<dbReference type="Pfam" id="PF01047">
    <property type="entry name" value="MarR"/>
    <property type="match status" value="1"/>
</dbReference>
<feature type="domain" description="HTH marR-type" evidence="2">
    <location>
        <begin position="1"/>
        <end position="143"/>
    </location>
</feature>
<dbReference type="PANTHER" id="PTHR39515:SF2">
    <property type="entry name" value="HTH-TYPE TRANSCRIPTIONAL REGULATOR RV0880"/>
    <property type="match status" value="1"/>
</dbReference>
<accession>A0ABP8QZV5</accession>
<evidence type="ECO:0000256" key="1">
    <source>
        <dbReference type="SAM" id="MobiDB-lite"/>
    </source>
</evidence>
<name>A0ABP8QZV5_9ACTN</name>
<evidence type="ECO:0000313" key="4">
    <source>
        <dbReference type="Proteomes" id="UP001500503"/>
    </source>
</evidence>
<dbReference type="Proteomes" id="UP001500503">
    <property type="component" value="Unassembled WGS sequence"/>
</dbReference>
<reference evidence="4" key="1">
    <citation type="journal article" date="2019" name="Int. J. Syst. Evol. Microbiol.">
        <title>The Global Catalogue of Microorganisms (GCM) 10K type strain sequencing project: providing services to taxonomists for standard genome sequencing and annotation.</title>
        <authorList>
            <consortium name="The Broad Institute Genomics Platform"/>
            <consortium name="The Broad Institute Genome Sequencing Center for Infectious Disease"/>
            <person name="Wu L."/>
            <person name="Ma J."/>
        </authorList>
    </citation>
    <scope>NUCLEOTIDE SEQUENCE [LARGE SCALE GENOMIC DNA]</scope>
    <source>
        <strain evidence="4">JCM 17933</strain>
    </source>
</reference>
<dbReference type="InterPro" id="IPR036390">
    <property type="entry name" value="WH_DNA-bd_sf"/>
</dbReference>
<evidence type="ECO:0000313" key="3">
    <source>
        <dbReference type="EMBL" id="GAA4514392.1"/>
    </source>
</evidence>
<feature type="compositionally biased region" description="Low complexity" evidence="1">
    <location>
        <begin position="148"/>
        <end position="161"/>
    </location>
</feature>
<dbReference type="InterPro" id="IPR052526">
    <property type="entry name" value="HTH-type_Bedaq_tolerance"/>
</dbReference>
<dbReference type="InterPro" id="IPR036388">
    <property type="entry name" value="WH-like_DNA-bd_sf"/>
</dbReference>
<dbReference type="EMBL" id="BAABHF010000049">
    <property type="protein sequence ID" value="GAA4514392.1"/>
    <property type="molecule type" value="Genomic_DNA"/>
</dbReference>
<dbReference type="Gene3D" id="1.10.10.10">
    <property type="entry name" value="Winged helix-like DNA-binding domain superfamily/Winged helix DNA-binding domain"/>
    <property type="match status" value="1"/>
</dbReference>
<dbReference type="PROSITE" id="PS50995">
    <property type="entry name" value="HTH_MARR_2"/>
    <property type="match status" value="1"/>
</dbReference>
<keyword evidence="4" id="KW-1185">Reference proteome</keyword>
<sequence length="178" mass="19369">MSPSAVRASVAAGLDELTRFALRRNGAPRDISFTTASTLSRLEQDGPRRLTSLAVEESVAQPSMTQLVQRLERQGLVERNRDPGDRRLVWVNITDAGRRLLADRRRARAAELAEVLATLPPEEEAALGAAVAAALPVIRKLAERRPVATPTEPAAQPTTEQPESRTNPAEPLTPGRDR</sequence>
<evidence type="ECO:0000259" key="2">
    <source>
        <dbReference type="PROSITE" id="PS50995"/>
    </source>
</evidence>
<dbReference type="PANTHER" id="PTHR39515">
    <property type="entry name" value="CONSERVED PROTEIN"/>
    <property type="match status" value="1"/>
</dbReference>
<proteinExistence type="predicted"/>
<protein>
    <recommendedName>
        <fullName evidence="2">HTH marR-type domain-containing protein</fullName>
    </recommendedName>
</protein>